<evidence type="ECO:0000259" key="2">
    <source>
        <dbReference type="PROSITE" id="PS50943"/>
    </source>
</evidence>
<reference evidence="3 4" key="1">
    <citation type="submission" date="2018-03" db="EMBL/GenBank/DDBJ databases">
        <title>Lachnoclostridium SNUG30386 gen.nov., sp.nov., isolated from human faeces.</title>
        <authorList>
            <person name="Seo B."/>
            <person name="Jeon K."/>
            <person name="Ko G."/>
        </authorList>
    </citation>
    <scope>NUCLEOTIDE SEQUENCE [LARGE SCALE GENOMIC DNA]</scope>
    <source>
        <strain evidence="3 4">SNUG30386</strain>
    </source>
</reference>
<dbReference type="Pfam" id="PF01381">
    <property type="entry name" value="HTH_3"/>
    <property type="match status" value="1"/>
</dbReference>
<dbReference type="PANTHER" id="PTHR46558:SF11">
    <property type="entry name" value="HTH-TYPE TRANSCRIPTIONAL REGULATOR XRE"/>
    <property type="match status" value="1"/>
</dbReference>
<dbReference type="SUPFAM" id="SSF47413">
    <property type="entry name" value="lambda repressor-like DNA-binding domains"/>
    <property type="match status" value="1"/>
</dbReference>
<protein>
    <submittedName>
        <fullName evidence="3">XRE family transcriptional regulator</fullName>
    </submittedName>
</protein>
<dbReference type="EMBL" id="PYLO01000002">
    <property type="protein sequence ID" value="PST37755.1"/>
    <property type="molecule type" value="Genomic_DNA"/>
</dbReference>
<dbReference type="InterPro" id="IPR001387">
    <property type="entry name" value="Cro/C1-type_HTH"/>
</dbReference>
<evidence type="ECO:0000313" key="4">
    <source>
        <dbReference type="Proteomes" id="UP000241048"/>
    </source>
</evidence>
<dbReference type="InterPro" id="IPR010982">
    <property type="entry name" value="Lambda_DNA-bd_dom_sf"/>
</dbReference>
<dbReference type="RefSeq" id="WP_022360587.1">
    <property type="nucleotide sequence ID" value="NZ_CAUWBW010000013.1"/>
</dbReference>
<sequence length="120" mass="13938">MIAAGDRLRDLREDKGKTQAEISSLLGTTQQIYSRYETNRTDLPLRHLIKLADYYQVSADYILGRTSYPKNPPEMAKPFLKNVTYGEVNGRISSFQTSTKKQLIEYINYLVYLESRHKKD</sequence>
<organism evidence="3 4">
    <name type="scientific">Clostridium fessum</name>
    <dbReference type="NCBI Taxonomy" id="2126740"/>
    <lineage>
        <taxon>Bacteria</taxon>
        <taxon>Bacillati</taxon>
        <taxon>Bacillota</taxon>
        <taxon>Clostridia</taxon>
        <taxon>Eubacteriales</taxon>
        <taxon>Clostridiaceae</taxon>
        <taxon>Clostridium</taxon>
    </lineage>
</organism>
<dbReference type="GO" id="GO:0003677">
    <property type="term" value="F:DNA binding"/>
    <property type="evidence" value="ECO:0007669"/>
    <property type="project" value="UniProtKB-KW"/>
</dbReference>
<keyword evidence="1" id="KW-0238">DNA-binding</keyword>
<comment type="caution">
    <text evidence="3">The sequence shown here is derived from an EMBL/GenBank/DDBJ whole genome shotgun (WGS) entry which is preliminary data.</text>
</comment>
<dbReference type="SMART" id="SM00530">
    <property type="entry name" value="HTH_XRE"/>
    <property type="match status" value="1"/>
</dbReference>
<evidence type="ECO:0000256" key="1">
    <source>
        <dbReference type="ARBA" id="ARBA00023125"/>
    </source>
</evidence>
<name>A0A2T3FR50_9CLOT</name>
<dbReference type="PANTHER" id="PTHR46558">
    <property type="entry name" value="TRACRIPTIONAL REGULATORY PROTEIN-RELATED-RELATED"/>
    <property type="match status" value="1"/>
</dbReference>
<dbReference type="Proteomes" id="UP000241048">
    <property type="component" value="Unassembled WGS sequence"/>
</dbReference>
<dbReference type="Gene3D" id="1.10.260.40">
    <property type="entry name" value="lambda repressor-like DNA-binding domains"/>
    <property type="match status" value="1"/>
</dbReference>
<dbReference type="PROSITE" id="PS50943">
    <property type="entry name" value="HTH_CROC1"/>
    <property type="match status" value="1"/>
</dbReference>
<gene>
    <name evidence="3" type="ORF">C7U56_07765</name>
</gene>
<dbReference type="GeneID" id="79839249"/>
<evidence type="ECO:0000313" key="3">
    <source>
        <dbReference type="EMBL" id="PST37755.1"/>
    </source>
</evidence>
<keyword evidence="4" id="KW-1185">Reference proteome</keyword>
<accession>A0A2T3FR50</accession>
<dbReference type="CDD" id="cd00093">
    <property type="entry name" value="HTH_XRE"/>
    <property type="match status" value="1"/>
</dbReference>
<proteinExistence type="predicted"/>
<dbReference type="AlphaFoldDB" id="A0A2T3FR50"/>
<feature type="domain" description="HTH cro/C1-type" evidence="2">
    <location>
        <begin position="8"/>
        <end position="62"/>
    </location>
</feature>